<name>Q39VM6_GEOMG</name>
<protein>
    <submittedName>
        <fullName evidence="1">Uncharacterized protein</fullName>
    </submittedName>
</protein>
<dbReference type="AlphaFoldDB" id="Q39VM6"/>
<sequence>MSEGCGIALTMLIIDDDERYVDALFRDARRAGIRLLHAGSLEEGKLVVEGVDGAGICGVILDVECYKRRDDATPDSSFIIAATKYFTEKAPHLPVVALTGVQALFDRYVKDFAGIWQVYKKGRDESAMFAHLRQRALELEWVKVAGRYPDVFRVVDTYLGADTRQALMDCLLTMDDGTPARIRGNLANLRSIQEKLYIVLHRHRPDMVPRRFIYYEHGDQPLKSVNVAAILEHLKGNFDMRRQQIQGEVFLHYRSPLYRFSELVYRVSSDGIHAIDEDSADKPTRYTVQAVANALLELVLWFGRVAGEGSIECTGVR</sequence>
<gene>
    <name evidence="1" type="ordered locus">Gmet_1464</name>
</gene>
<dbReference type="STRING" id="269799.Gmet_1464"/>
<keyword evidence="2" id="KW-1185">Reference proteome</keyword>
<dbReference type="KEGG" id="gme:Gmet_1464"/>
<proteinExistence type="predicted"/>
<dbReference type="HOGENOM" id="CLU_965628_0_0_7"/>
<dbReference type="Proteomes" id="UP000007073">
    <property type="component" value="Chromosome"/>
</dbReference>
<reference evidence="1 2" key="1">
    <citation type="submission" date="2005-10" db="EMBL/GenBank/DDBJ databases">
        <title>Complete sequence of Geobacter metallireducens GS-15.</title>
        <authorList>
            <consortium name="US DOE Joint Genome Institute"/>
            <person name="Copeland A."/>
            <person name="Lucas S."/>
            <person name="Lapidus A."/>
            <person name="Barry K."/>
            <person name="Detter J.C."/>
            <person name="Glavina T."/>
            <person name="Hammon N."/>
            <person name="Israni S."/>
            <person name="Pitluck S."/>
            <person name="Di Bartolo G."/>
            <person name="Chain P."/>
            <person name="Schmutz J."/>
            <person name="Larimer F."/>
            <person name="Land M."/>
            <person name="Kyrpides N."/>
            <person name="Ivanova N."/>
            <person name="Richardson P."/>
        </authorList>
    </citation>
    <scope>NUCLEOTIDE SEQUENCE [LARGE SCALE GENOMIC DNA]</scope>
    <source>
        <strain evidence="2">ATCC 53774 / DSM 7210 / GS-15</strain>
    </source>
</reference>
<evidence type="ECO:0000313" key="1">
    <source>
        <dbReference type="EMBL" id="ABB31698.1"/>
    </source>
</evidence>
<organism evidence="1 2">
    <name type="scientific">Geobacter metallireducens (strain ATCC 53774 / DSM 7210 / GS-15)</name>
    <dbReference type="NCBI Taxonomy" id="269799"/>
    <lineage>
        <taxon>Bacteria</taxon>
        <taxon>Pseudomonadati</taxon>
        <taxon>Thermodesulfobacteriota</taxon>
        <taxon>Desulfuromonadia</taxon>
        <taxon>Geobacterales</taxon>
        <taxon>Geobacteraceae</taxon>
        <taxon>Geobacter</taxon>
    </lineage>
</organism>
<evidence type="ECO:0000313" key="2">
    <source>
        <dbReference type="Proteomes" id="UP000007073"/>
    </source>
</evidence>
<dbReference type="SUPFAM" id="SSF52172">
    <property type="entry name" value="CheY-like"/>
    <property type="match status" value="1"/>
</dbReference>
<accession>Q39VM6</accession>
<dbReference type="RefSeq" id="WP_004511606.1">
    <property type="nucleotide sequence ID" value="NC_007517.1"/>
</dbReference>
<dbReference type="InterPro" id="IPR011006">
    <property type="entry name" value="CheY-like_superfamily"/>
</dbReference>
<dbReference type="EMBL" id="CP000148">
    <property type="protein sequence ID" value="ABB31698.1"/>
    <property type="molecule type" value="Genomic_DNA"/>
</dbReference>
<reference evidence="1 2" key="2">
    <citation type="journal article" date="2009" name="BMC Microbiol.">
        <title>The genome sequence of Geobacter metallireducens: features of metabolism, physiology and regulation common and dissimilar to Geobacter sulfurreducens.</title>
        <authorList>
            <person name="Aklujkar M."/>
            <person name="Krushkal J."/>
            <person name="DiBartolo G."/>
            <person name="Lapidus A."/>
            <person name="Land M.L."/>
            <person name="Lovley D.R."/>
        </authorList>
    </citation>
    <scope>NUCLEOTIDE SEQUENCE [LARGE SCALE GENOMIC DNA]</scope>
    <source>
        <strain evidence="2">ATCC 53774 / DSM 7210 / GS-15</strain>
    </source>
</reference>